<dbReference type="AlphaFoldDB" id="A0A1A8ZBJ5"/>
<dbReference type="EMBL" id="FLRD01001902">
    <property type="protein sequence ID" value="SBT58474.1"/>
    <property type="molecule type" value="Genomic_DNA"/>
</dbReference>
<evidence type="ECO:0000313" key="2">
    <source>
        <dbReference type="EMBL" id="SBT41173.1"/>
    </source>
</evidence>
<name>A0A1A8ZBJ5_PLAOA</name>
<protein>
    <recommendedName>
        <fullName evidence="6">Secreted protein</fullName>
    </recommendedName>
</protein>
<keyword evidence="1" id="KW-0732">Signal</keyword>
<gene>
    <name evidence="3" type="ORF">POVWA1_087920</name>
    <name evidence="2" type="ORF">POVWA2_041250</name>
</gene>
<proteinExistence type="predicted"/>
<dbReference type="Proteomes" id="UP000078555">
    <property type="component" value="Unassembled WGS sequence"/>
</dbReference>
<feature type="chain" id="PRO_5015059954" description="Secreted protein" evidence="1">
    <location>
        <begin position="24"/>
        <end position="70"/>
    </location>
</feature>
<dbReference type="Proteomes" id="UP000078550">
    <property type="component" value="Unassembled WGS sequence"/>
</dbReference>
<evidence type="ECO:0000313" key="3">
    <source>
        <dbReference type="EMBL" id="SBT58474.1"/>
    </source>
</evidence>
<accession>A0A1A8ZBJ5</accession>
<feature type="signal peptide" evidence="1">
    <location>
        <begin position="1"/>
        <end position="23"/>
    </location>
</feature>
<keyword evidence="5" id="KW-1185">Reference proteome</keyword>
<evidence type="ECO:0000256" key="1">
    <source>
        <dbReference type="SAM" id="SignalP"/>
    </source>
</evidence>
<evidence type="ECO:0008006" key="6">
    <source>
        <dbReference type="Google" id="ProtNLM"/>
    </source>
</evidence>
<evidence type="ECO:0000313" key="5">
    <source>
        <dbReference type="Proteomes" id="UP000078555"/>
    </source>
</evidence>
<sequence length="70" mass="7788">MAVAWRLHGGCMVVAWWLHGGCITDEGRHFFRENNTLSVRTCMQICTHPPPTSSAVALLLHNFVSVITPL</sequence>
<dbReference type="EMBL" id="FLRE01000156">
    <property type="protein sequence ID" value="SBT41173.1"/>
    <property type="molecule type" value="Genomic_DNA"/>
</dbReference>
<reference evidence="2" key="1">
    <citation type="submission" date="2016-05" db="EMBL/GenBank/DDBJ databases">
        <authorList>
            <person name="Lavstsen T."/>
            <person name="Jespersen J.S."/>
        </authorList>
    </citation>
    <scope>NUCLEOTIDE SEQUENCE [LARGE SCALE GENOMIC DNA]</scope>
</reference>
<reference evidence="4 5" key="2">
    <citation type="submission" date="2016-05" db="EMBL/GenBank/DDBJ databases">
        <authorList>
            <person name="Naeem Raeece"/>
        </authorList>
    </citation>
    <scope>NUCLEOTIDE SEQUENCE [LARGE SCALE GENOMIC DNA]</scope>
</reference>
<organism evidence="2 4">
    <name type="scientific">Plasmodium ovale wallikeri</name>
    <dbReference type="NCBI Taxonomy" id="864142"/>
    <lineage>
        <taxon>Eukaryota</taxon>
        <taxon>Sar</taxon>
        <taxon>Alveolata</taxon>
        <taxon>Apicomplexa</taxon>
        <taxon>Aconoidasida</taxon>
        <taxon>Haemosporida</taxon>
        <taxon>Plasmodiidae</taxon>
        <taxon>Plasmodium</taxon>
        <taxon>Plasmodium (Plasmodium)</taxon>
    </lineage>
</organism>
<evidence type="ECO:0000313" key="4">
    <source>
        <dbReference type="Proteomes" id="UP000078550"/>
    </source>
</evidence>